<dbReference type="Proteomes" id="UP000603904">
    <property type="component" value="Unassembled WGS sequence"/>
</dbReference>
<protein>
    <recommendedName>
        <fullName evidence="1">Metallo-beta-lactamase domain-containing protein</fullName>
    </recommendedName>
</protein>
<comment type="caution">
    <text evidence="2">The sequence shown here is derived from an EMBL/GenBank/DDBJ whole genome shotgun (WGS) entry which is preliminary data.</text>
</comment>
<dbReference type="SMART" id="SM00849">
    <property type="entry name" value="Lactamase_B"/>
    <property type="match status" value="1"/>
</dbReference>
<gene>
    <name evidence="2" type="ORF">Mco01_22300</name>
</gene>
<reference evidence="2 3" key="1">
    <citation type="submission" date="2021-01" db="EMBL/GenBank/DDBJ databases">
        <title>Whole genome shotgun sequence of Microbispora corallina NBRC 16416.</title>
        <authorList>
            <person name="Komaki H."/>
            <person name="Tamura T."/>
        </authorList>
    </citation>
    <scope>NUCLEOTIDE SEQUENCE [LARGE SCALE GENOMIC DNA]</scope>
    <source>
        <strain evidence="2 3">NBRC 16416</strain>
    </source>
</reference>
<dbReference type="Gene3D" id="3.60.15.10">
    <property type="entry name" value="Ribonuclease Z/Hydroxyacylglutathione hydrolase-like"/>
    <property type="match status" value="1"/>
</dbReference>
<evidence type="ECO:0000313" key="3">
    <source>
        <dbReference type="Proteomes" id="UP000603904"/>
    </source>
</evidence>
<dbReference type="EMBL" id="BOOC01000007">
    <property type="protein sequence ID" value="GIH39230.1"/>
    <property type="molecule type" value="Genomic_DNA"/>
</dbReference>
<keyword evidence="3" id="KW-1185">Reference proteome</keyword>
<organism evidence="2 3">
    <name type="scientific">Microbispora corallina</name>
    <dbReference type="NCBI Taxonomy" id="83302"/>
    <lineage>
        <taxon>Bacteria</taxon>
        <taxon>Bacillati</taxon>
        <taxon>Actinomycetota</taxon>
        <taxon>Actinomycetes</taxon>
        <taxon>Streptosporangiales</taxon>
        <taxon>Streptosporangiaceae</taxon>
        <taxon>Microbispora</taxon>
    </lineage>
</organism>
<feature type="domain" description="Metallo-beta-lactamase" evidence="1">
    <location>
        <begin position="27"/>
        <end position="225"/>
    </location>
</feature>
<dbReference type="CDD" id="cd16282">
    <property type="entry name" value="metallo-hydrolase-like_MBL-fold"/>
    <property type="match status" value="1"/>
</dbReference>
<accession>A0ABQ4FWN2</accession>
<name>A0ABQ4FWN2_9ACTN</name>
<evidence type="ECO:0000259" key="1">
    <source>
        <dbReference type="SMART" id="SM00849"/>
    </source>
</evidence>
<evidence type="ECO:0000313" key="2">
    <source>
        <dbReference type="EMBL" id="GIH39230.1"/>
    </source>
</evidence>
<dbReference type="PANTHER" id="PTHR42951:SF4">
    <property type="entry name" value="ACYL-COENZYME A THIOESTERASE MBLAC2"/>
    <property type="match status" value="1"/>
</dbReference>
<dbReference type="Pfam" id="PF00753">
    <property type="entry name" value="Lactamase_B"/>
    <property type="match status" value="1"/>
</dbReference>
<dbReference type="InterPro" id="IPR001279">
    <property type="entry name" value="Metallo-B-lactamas"/>
</dbReference>
<dbReference type="SUPFAM" id="SSF56281">
    <property type="entry name" value="Metallo-hydrolase/oxidoreductase"/>
    <property type="match status" value="1"/>
</dbReference>
<proteinExistence type="predicted"/>
<dbReference type="InterPro" id="IPR036866">
    <property type="entry name" value="RibonucZ/Hydroxyglut_hydro"/>
</dbReference>
<dbReference type="InterPro" id="IPR050855">
    <property type="entry name" value="NDM-1-like"/>
</dbReference>
<dbReference type="RefSeq" id="WP_204056793.1">
    <property type="nucleotide sequence ID" value="NZ_BAAAGP010000016.1"/>
</dbReference>
<dbReference type="PANTHER" id="PTHR42951">
    <property type="entry name" value="METALLO-BETA-LACTAMASE DOMAIN-CONTAINING"/>
    <property type="match status" value="1"/>
</dbReference>
<sequence>MTPYTRGLHEIADGVWAWLQPDGGWGWSNAGLVAGQGASLLVDTLFDLALTGEMLAAMKPVTDAHPITDAVNTHGNGDHCFGNALLDAAVRIHGAPEVAERAHHESPEVISALLALDFGPLLNDYARRAFGPFAFDGVPLRTPDTPVLAATTLDVGGRQVRLLPLGPAHTAGDVAVHVPEVNVLFSGDLLFVGGTPLMWTGPARSWIDACEAMIALEPEVIVPGHGPVTTVEGVREVQAYLRHVGDRAREAHAAGKTWEQAAFEMDLDRFARLPLAERVVVTTYAEYRHLDPALPEANQLELFGLMARWESERNG</sequence>